<evidence type="ECO:0000256" key="7">
    <source>
        <dbReference type="SAM" id="Phobius"/>
    </source>
</evidence>
<dbReference type="CDD" id="cd06173">
    <property type="entry name" value="MFS_MefA_like"/>
    <property type="match status" value="1"/>
</dbReference>
<evidence type="ECO:0000313" key="9">
    <source>
        <dbReference type="EMBL" id="GIF57401.1"/>
    </source>
</evidence>
<feature type="transmembrane region" description="Helical" evidence="7">
    <location>
        <begin position="357"/>
        <end position="379"/>
    </location>
</feature>
<name>A0ABQ4C4S8_9ACTN</name>
<dbReference type="PROSITE" id="PS50850">
    <property type="entry name" value="MFS"/>
    <property type="match status" value="1"/>
</dbReference>
<keyword evidence="4 7" id="KW-0812">Transmembrane</keyword>
<feature type="transmembrane region" description="Helical" evidence="7">
    <location>
        <begin position="299"/>
        <end position="317"/>
    </location>
</feature>
<keyword evidence="5 7" id="KW-1133">Transmembrane helix</keyword>
<dbReference type="InterPro" id="IPR020846">
    <property type="entry name" value="MFS_dom"/>
</dbReference>
<comment type="caution">
    <text evidence="9">The sequence shown here is derived from an EMBL/GenBank/DDBJ whole genome shotgun (WGS) entry which is preliminary data.</text>
</comment>
<dbReference type="PANTHER" id="PTHR23513:SF11">
    <property type="entry name" value="STAPHYLOFERRIN A TRANSPORTER"/>
    <property type="match status" value="1"/>
</dbReference>
<dbReference type="Gene3D" id="1.20.1250.20">
    <property type="entry name" value="MFS general substrate transporter like domains"/>
    <property type="match status" value="1"/>
</dbReference>
<sequence>MKALVRALRERPRRLADTTFRSLRVRNYRLFFIGNTVSVVGTWMQRVAQDWLVYSLTGDGVALGIAAALQFGPMLLFGIVGGSIADRFDRRKILIGTQIGQALLALALGLLVVTDSVSLSLVYLVTLLLGLVSVVDFPARQSFVGDVVPRDSYVNAQSLNSTIHNTGRLVGPAIAGVLIAAAGVGPAFLINAVSFVAVIIGLVKMRPGEMQERARPKGRVKSFDGVRYILKNPRLRGCMIIILIVAVFGQNFRIVLPLLSSETFHGGPEQYGYLTASMGVGAVAGALWVASRDSMNGRFMLLATCALAAANLIVGIAPSIYVAYLAMVGLGFANICVNTAGRVLLMLNSPEEMHGRVLAVHGLVFVGSTPFGGPLLGWVCEALGARAGMEVAALTAVVAAALAAPALFRDRAAVREVPSMVGGRT</sequence>
<keyword evidence="6 7" id="KW-0472">Membrane</keyword>
<gene>
    <name evidence="9" type="ORF">Air01nite_34960</name>
</gene>
<dbReference type="InterPro" id="IPR036259">
    <property type="entry name" value="MFS_trans_sf"/>
</dbReference>
<keyword evidence="2" id="KW-0813">Transport</keyword>
<feature type="transmembrane region" description="Helical" evidence="7">
    <location>
        <begin position="60"/>
        <end position="81"/>
    </location>
</feature>
<organism evidence="9 10">
    <name type="scientific">Asanoa iriomotensis</name>
    <dbReference type="NCBI Taxonomy" id="234613"/>
    <lineage>
        <taxon>Bacteria</taxon>
        <taxon>Bacillati</taxon>
        <taxon>Actinomycetota</taxon>
        <taxon>Actinomycetes</taxon>
        <taxon>Micromonosporales</taxon>
        <taxon>Micromonosporaceae</taxon>
        <taxon>Asanoa</taxon>
    </lineage>
</organism>
<accession>A0ABQ4C4S8</accession>
<proteinExistence type="predicted"/>
<comment type="subcellular location">
    <subcellularLocation>
        <location evidence="1">Cell membrane</location>
        <topology evidence="1">Multi-pass membrane protein</topology>
    </subcellularLocation>
</comment>
<keyword evidence="3" id="KW-1003">Cell membrane</keyword>
<evidence type="ECO:0000256" key="2">
    <source>
        <dbReference type="ARBA" id="ARBA00022448"/>
    </source>
</evidence>
<evidence type="ECO:0000256" key="1">
    <source>
        <dbReference type="ARBA" id="ARBA00004651"/>
    </source>
</evidence>
<evidence type="ECO:0000256" key="5">
    <source>
        <dbReference type="ARBA" id="ARBA00022989"/>
    </source>
</evidence>
<feature type="transmembrane region" description="Helical" evidence="7">
    <location>
        <begin position="102"/>
        <end position="135"/>
    </location>
</feature>
<evidence type="ECO:0000256" key="4">
    <source>
        <dbReference type="ARBA" id="ARBA00022692"/>
    </source>
</evidence>
<dbReference type="PANTHER" id="PTHR23513">
    <property type="entry name" value="INTEGRAL MEMBRANE EFFLUX PROTEIN-RELATED"/>
    <property type="match status" value="1"/>
</dbReference>
<feature type="transmembrane region" description="Helical" evidence="7">
    <location>
        <begin position="173"/>
        <end position="203"/>
    </location>
</feature>
<protein>
    <submittedName>
        <fullName evidence="9">MFS transporter</fullName>
    </submittedName>
</protein>
<evidence type="ECO:0000256" key="6">
    <source>
        <dbReference type="ARBA" id="ARBA00023136"/>
    </source>
</evidence>
<dbReference type="EMBL" id="BONC01000022">
    <property type="protein sequence ID" value="GIF57401.1"/>
    <property type="molecule type" value="Genomic_DNA"/>
</dbReference>
<reference evidence="9 10" key="1">
    <citation type="submission" date="2021-01" db="EMBL/GenBank/DDBJ databases">
        <title>Whole genome shotgun sequence of Asanoa iriomotensis NBRC 100142.</title>
        <authorList>
            <person name="Komaki H."/>
            <person name="Tamura T."/>
        </authorList>
    </citation>
    <scope>NUCLEOTIDE SEQUENCE [LARGE SCALE GENOMIC DNA]</scope>
    <source>
        <strain evidence="9 10">NBRC 100142</strain>
    </source>
</reference>
<evidence type="ECO:0000256" key="3">
    <source>
        <dbReference type="ARBA" id="ARBA00022475"/>
    </source>
</evidence>
<dbReference type="Proteomes" id="UP000624325">
    <property type="component" value="Unassembled WGS sequence"/>
</dbReference>
<evidence type="ECO:0000313" key="10">
    <source>
        <dbReference type="Proteomes" id="UP000624325"/>
    </source>
</evidence>
<feature type="transmembrane region" description="Helical" evidence="7">
    <location>
        <begin position="30"/>
        <end position="48"/>
    </location>
</feature>
<feature type="transmembrane region" description="Helical" evidence="7">
    <location>
        <begin position="271"/>
        <end position="290"/>
    </location>
</feature>
<dbReference type="SUPFAM" id="SSF103473">
    <property type="entry name" value="MFS general substrate transporter"/>
    <property type="match status" value="1"/>
</dbReference>
<feature type="transmembrane region" description="Helical" evidence="7">
    <location>
        <begin position="237"/>
        <end position="259"/>
    </location>
</feature>
<dbReference type="Pfam" id="PF05977">
    <property type="entry name" value="MFS_3"/>
    <property type="match status" value="1"/>
</dbReference>
<dbReference type="InterPro" id="IPR010290">
    <property type="entry name" value="TM_effector"/>
</dbReference>
<feature type="transmembrane region" description="Helical" evidence="7">
    <location>
        <begin position="391"/>
        <end position="408"/>
    </location>
</feature>
<dbReference type="RefSeq" id="WP_203703569.1">
    <property type="nucleotide sequence ID" value="NZ_BAAALU010000016.1"/>
</dbReference>
<evidence type="ECO:0000259" key="8">
    <source>
        <dbReference type="PROSITE" id="PS50850"/>
    </source>
</evidence>
<keyword evidence="10" id="KW-1185">Reference proteome</keyword>
<feature type="domain" description="Major facilitator superfamily (MFS) profile" evidence="8">
    <location>
        <begin position="22"/>
        <end position="411"/>
    </location>
</feature>
<feature type="transmembrane region" description="Helical" evidence="7">
    <location>
        <begin position="323"/>
        <end position="345"/>
    </location>
</feature>